<protein>
    <submittedName>
        <fullName evidence="1">Uncharacterized protein</fullName>
    </submittedName>
</protein>
<dbReference type="AlphaFoldDB" id="A0A1G5RUH2"/>
<name>A0A1G5RUH2_9FIRM</name>
<reference evidence="1 2" key="1">
    <citation type="submission" date="2016-10" db="EMBL/GenBank/DDBJ databases">
        <authorList>
            <person name="de Groot N.N."/>
        </authorList>
    </citation>
    <scope>NUCLEOTIDE SEQUENCE [LARGE SCALE GENOMIC DNA]</scope>
    <source>
        <strain evidence="1 2">DSM 2784</strain>
    </source>
</reference>
<organism evidence="1 2">
    <name type="scientific">Acidaminobacter hydrogenoformans DSM 2784</name>
    <dbReference type="NCBI Taxonomy" id="1120920"/>
    <lineage>
        <taxon>Bacteria</taxon>
        <taxon>Bacillati</taxon>
        <taxon>Bacillota</taxon>
        <taxon>Clostridia</taxon>
        <taxon>Peptostreptococcales</taxon>
        <taxon>Acidaminobacteraceae</taxon>
        <taxon>Acidaminobacter</taxon>
    </lineage>
</organism>
<evidence type="ECO:0000313" key="2">
    <source>
        <dbReference type="Proteomes" id="UP000199208"/>
    </source>
</evidence>
<dbReference type="EMBL" id="FMWL01000003">
    <property type="protein sequence ID" value="SCZ77646.1"/>
    <property type="molecule type" value="Genomic_DNA"/>
</dbReference>
<evidence type="ECO:0000313" key="1">
    <source>
        <dbReference type="EMBL" id="SCZ77646.1"/>
    </source>
</evidence>
<accession>A0A1G5RUH2</accession>
<dbReference type="RefSeq" id="WP_092589644.1">
    <property type="nucleotide sequence ID" value="NZ_FMWL01000003.1"/>
</dbReference>
<gene>
    <name evidence="1" type="ORF">SAMN03080599_00844</name>
</gene>
<sequence length="88" mass="10404">MKIVAKPVEMIAYFEEAGGAIRPVRFRMEEENQRRVTVKVEQVLCVEREKLAGHPMVLYRCQSEIEGVERVFELKYDIEACKWILFKI</sequence>
<dbReference type="Proteomes" id="UP000199208">
    <property type="component" value="Unassembled WGS sequence"/>
</dbReference>
<proteinExistence type="predicted"/>
<dbReference type="OrthoDB" id="1707431at2"/>
<dbReference type="STRING" id="1120920.SAMN03080599_00844"/>
<keyword evidence="2" id="KW-1185">Reference proteome</keyword>